<proteinExistence type="inferred from homology"/>
<dbReference type="InterPro" id="IPR027417">
    <property type="entry name" value="P-loop_NTPase"/>
</dbReference>
<dbReference type="OrthoDB" id="5421at2759"/>
<evidence type="ECO:0000313" key="7">
    <source>
        <dbReference type="Proteomes" id="UP000193560"/>
    </source>
</evidence>
<dbReference type="SMART" id="SM00382">
    <property type="entry name" value="AAA"/>
    <property type="match status" value="2"/>
</dbReference>
<evidence type="ECO:0000256" key="4">
    <source>
        <dbReference type="RuleBase" id="RU003651"/>
    </source>
</evidence>
<dbReference type="PANTHER" id="PTHR23077:SF171">
    <property type="entry name" value="NUCLEAR VALOSIN-CONTAINING PROTEIN-LIKE"/>
    <property type="match status" value="1"/>
</dbReference>
<dbReference type="PANTHER" id="PTHR23077">
    <property type="entry name" value="AAA-FAMILY ATPASE"/>
    <property type="match status" value="1"/>
</dbReference>
<dbReference type="FunFam" id="3.40.50.300:FF:000661">
    <property type="entry name" value="calmodulin-interacting protein 111 isoform X1"/>
    <property type="match status" value="1"/>
</dbReference>
<protein>
    <submittedName>
        <fullName evidence="6">p-loop containing nucleoside triphosphate hydrolase protein</fullName>
    </submittedName>
</protein>
<dbReference type="Gene3D" id="1.10.8.60">
    <property type="match status" value="2"/>
</dbReference>
<evidence type="ECO:0000313" key="6">
    <source>
        <dbReference type="EMBL" id="ORZ23556.1"/>
    </source>
</evidence>
<keyword evidence="3 4" id="KW-0067">ATP-binding</keyword>
<dbReference type="InterPro" id="IPR003960">
    <property type="entry name" value="ATPase_AAA_CS"/>
</dbReference>
<reference evidence="6 7" key="1">
    <citation type="submission" date="2016-07" db="EMBL/GenBank/DDBJ databases">
        <title>Pervasive Adenine N6-methylation of Active Genes in Fungi.</title>
        <authorList>
            <consortium name="DOE Joint Genome Institute"/>
            <person name="Mondo S.J."/>
            <person name="Dannebaum R.O."/>
            <person name="Kuo R.C."/>
            <person name="Labutti K."/>
            <person name="Haridas S."/>
            <person name="Kuo A."/>
            <person name="Salamov A."/>
            <person name="Ahrendt S.R."/>
            <person name="Lipzen A."/>
            <person name="Sullivan W."/>
            <person name="Andreopoulos W.B."/>
            <person name="Clum A."/>
            <person name="Lindquist E."/>
            <person name="Daum C."/>
            <person name="Ramamoorthy G.K."/>
            <person name="Gryganskyi A."/>
            <person name="Culley D."/>
            <person name="Magnuson J.K."/>
            <person name="James T.Y."/>
            <person name="O'Malley M.A."/>
            <person name="Stajich J.E."/>
            <person name="Spatafora J.W."/>
            <person name="Visel A."/>
            <person name="Grigoriev I.V."/>
        </authorList>
    </citation>
    <scope>NUCLEOTIDE SEQUENCE [LARGE SCALE GENOMIC DNA]</scope>
    <source>
        <strain evidence="6 7">NRRL 1336</strain>
    </source>
</reference>
<name>A0A1X2IWW9_9FUNG</name>
<dbReference type="AlphaFoldDB" id="A0A1X2IWW9"/>
<dbReference type="STRING" id="90262.A0A1X2IWW9"/>
<evidence type="ECO:0000256" key="2">
    <source>
        <dbReference type="ARBA" id="ARBA00022741"/>
    </source>
</evidence>
<gene>
    <name evidence="6" type="ORF">BCR42DRAFT_405014</name>
</gene>
<dbReference type="EMBL" id="MCGE01000003">
    <property type="protein sequence ID" value="ORZ23556.1"/>
    <property type="molecule type" value="Genomic_DNA"/>
</dbReference>
<dbReference type="GO" id="GO:0005524">
    <property type="term" value="F:ATP binding"/>
    <property type="evidence" value="ECO:0007669"/>
    <property type="project" value="UniProtKB-KW"/>
</dbReference>
<feature type="domain" description="AAA+ ATPase" evidence="5">
    <location>
        <begin position="430"/>
        <end position="571"/>
    </location>
</feature>
<keyword evidence="6" id="KW-0378">Hydrolase</keyword>
<dbReference type="GO" id="GO:0016887">
    <property type="term" value="F:ATP hydrolysis activity"/>
    <property type="evidence" value="ECO:0007669"/>
    <property type="project" value="InterPro"/>
</dbReference>
<dbReference type="InterPro" id="IPR041569">
    <property type="entry name" value="AAA_lid_3"/>
</dbReference>
<comment type="caution">
    <text evidence="6">The sequence shown here is derived from an EMBL/GenBank/DDBJ whole genome shotgun (WGS) entry which is preliminary data.</text>
</comment>
<dbReference type="Pfam" id="PF17862">
    <property type="entry name" value="AAA_lid_3"/>
    <property type="match status" value="1"/>
</dbReference>
<keyword evidence="2 4" id="KW-0547">Nucleotide-binding</keyword>
<sequence>MHPLPIAQTVIVEVSPLECTISDKKQLLKGLPNYAAYIRRQLPDHEVSVGQTIRWELGGRWINVLIRDIIEGSTEQAQSTAGQYRLDRKTTTIDIQMKTPSIPEESSNIVKHEALTSLLDMIRSGFDFGNSFRHLGIPVAKSILFHGASGVGKSTTVKHASQLLGCHLFDISIHELLVLKEEWDLDQFKNYNPLHLLVNKAMVAAPSILVIRDLDSIGKGNDKLLEVLANEISRIPDTEKVCIIGLARQLRKLPDQLQKVDIFKQHLTLSIPTMPRRKEILRSMLLDMNLVSAHDTLNVVDDYATQISLRTSGYVARDLKMVCRNAALKSMRSQKTMESNDDATTEDTLINRLNHLDLDEKTEKRSVQWCDFDYALENYQPSQQIEIESTLPKRSWDDIGGYDKIKQRIRQSTLVPLLQPEIFKRLGISPPAGLLLYGPSGCGKTLLVQALASEAMMNVISINGPEIFSKYLGETENKIRRIFATAKKIAPCLIFIDEMDSIGSRRGWDGGGDSNGGVNERVLSTLLNEMDGVEGRQGVIVIGCTNRPQQIDDAILRPGRLDQLIYVDIPTLDDRKGIIVRLMQQMSMDDDVNPLELAENTTHCTGADLEYLFREAGTVALRENINIPTIGKRHLNQVLGSTCARAKQLIDGGVLDSFKKFQNDHSI</sequence>
<dbReference type="Proteomes" id="UP000193560">
    <property type="component" value="Unassembled WGS sequence"/>
</dbReference>
<evidence type="ECO:0000256" key="1">
    <source>
        <dbReference type="ARBA" id="ARBA00006914"/>
    </source>
</evidence>
<dbReference type="SUPFAM" id="SSF52540">
    <property type="entry name" value="P-loop containing nucleoside triphosphate hydrolases"/>
    <property type="match status" value="2"/>
</dbReference>
<comment type="similarity">
    <text evidence="1 4">Belongs to the AAA ATPase family.</text>
</comment>
<evidence type="ECO:0000259" key="5">
    <source>
        <dbReference type="SMART" id="SM00382"/>
    </source>
</evidence>
<dbReference type="PROSITE" id="PS00674">
    <property type="entry name" value="AAA"/>
    <property type="match status" value="1"/>
</dbReference>
<organism evidence="6 7">
    <name type="scientific">Absidia repens</name>
    <dbReference type="NCBI Taxonomy" id="90262"/>
    <lineage>
        <taxon>Eukaryota</taxon>
        <taxon>Fungi</taxon>
        <taxon>Fungi incertae sedis</taxon>
        <taxon>Mucoromycota</taxon>
        <taxon>Mucoromycotina</taxon>
        <taxon>Mucoromycetes</taxon>
        <taxon>Mucorales</taxon>
        <taxon>Cunninghamellaceae</taxon>
        <taxon>Absidia</taxon>
    </lineage>
</organism>
<keyword evidence="7" id="KW-1185">Reference proteome</keyword>
<feature type="domain" description="AAA+ ATPase" evidence="5">
    <location>
        <begin position="139"/>
        <end position="285"/>
    </location>
</feature>
<accession>A0A1X2IWW9</accession>
<dbReference type="InterPro" id="IPR003593">
    <property type="entry name" value="AAA+_ATPase"/>
</dbReference>
<dbReference type="InterPro" id="IPR050168">
    <property type="entry name" value="AAA_ATPase_domain"/>
</dbReference>
<dbReference type="InterPro" id="IPR003959">
    <property type="entry name" value="ATPase_AAA_core"/>
</dbReference>
<dbReference type="Pfam" id="PF00004">
    <property type="entry name" value="AAA"/>
    <property type="match status" value="2"/>
</dbReference>
<evidence type="ECO:0000256" key="3">
    <source>
        <dbReference type="ARBA" id="ARBA00022840"/>
    </source>
</evidence>
<dbReference type="Gene3D" id="3.40.50.300">
    <property type="entry name" value="P-loop containing nucleotide triphosphate hydrolases"/>
    <property type="match status" value="2"/>
</dbReference>